<dbReference type="GO" id="GO:0016491">
    <property type="term" value="F:oxidoreductase activity"/>
    <property type="evidence" value="ECO:0007669"/>
    <property type="project" value="UniProtKB-KW"/>
</dbReference>
<sequence>MPSYTACQQANTSFNPSFVPTMVITGSISEIGRSMVEIIARHLNGRIHIVLVGRNKSVAEAIIASLPLSNDSTYEFMYCNVMLMKNVHALAKELSAKLPKLNYLVHCAGVFGLGGRDETEEGINSRLAARYYSRFALTNDLLRL</sequence>
<dbReference type="AlphaFoldDB" id="A0A8H4VQ63"/>
<dbReference type="SUPFAM" id="SSF51735">
    <property type="entry name" value="NAD(P)-binding Rossmann-fold domains"/>
    <property type="match status" value="1"/>
</dbReference>
<protein>
    <recommendedName>
        <fullName evidence="2">Ketoreductase (KR) domain-containing protein</fullName>
    </recommendedName>
</protein>
<feature type="domain" description="Ketoreductase (KR)" evidence="2">
    <location>
        <begin position="21"/>
        <end position="112"/>
    </location>
</feature>
<dbReference type="Gene3D" id="3.40.50.720">
    <property type="entry name" value="NAD(P)-binding Rossmann-like Domain"/>
    <property type="match status" value="1"/>
</dbReference>
<dbReference type="InterPro" id="IPR013968">
    <property type="entry name" value="PKS_KR"/>
</dbReference>
<evidence type="ECO:0000313" key="4">
    <source>
        <dbReference type="Proteomes" id="UP000521872"/>
    </source>
</evidence>
<keyword evidence="4" id="KW-1185">Reference proteome</keyword>
<dbReference type="EMBL" id="JAACJL010000032">
    <property type="protein sequence ID" value="KAF4616019.1"/>
    <property type="molecule type" value="Genomic_DNA"/>
</dbReference>
<evidence type="ECO:0000256" key="1">
    <source>
        <dbReference type="ARBA" id="ARBA00023002"/>
    </source>
</evidence>
<organism evidence="3 4">
    <name type="scientific">Agrocybe pediades</name>
    <dbReference type="NCBI Taxonomy" id="84607"/>
    <lineage>
        <taxon>Eukaryota</taxon>
        <taxon>Fungi</taxon>
        <taxon>Dikarya</taxon>
        <taxon>Basidiomycota</taxon>
        <taxon>Agaricomycotina</taxon>
        <taxon>Agaricomycetes</taxon>
        <taxon>Agaricomycetidae</taxon>
        <taxon>Agaricales</taxon>
        <taxon>Agaricineae</taxon>
        <taxon>Strophariaceae</taxon>
        <taxon>Agrocybe</taxon>
    </lineage>
</organism>
<accession>A0A8H4VQ63</accession>
<comment type="caution">
    <text evidence="3">The sequence shown here is derived from an EMBL/GenBank/DDBJ whole genome shotgun (WGS) entry which is preliminary data.</text>
</comment>
<dbReference type="OrthoDB" id="2898509at2759"/>
<dbReference type="Pfam" id="PF08659">
    <property type="entry name" value="KR"/>
    <property type="match status" value="1"/>
</dbReference>
<dbReference type="Proteomes" id="UP000521872">
    <property type="component" value="Unassembled WGS sequence"/>
</dbReference>
<name>A0A8H4VQ63_9AGAR</name>
<proteinExistence type="predicted"/>
<evidence type="ECO:0000259" key="2">
    <source>
        <dbReference type="Pfam" id="PF08659"/>
    </source>
</evidence>
<dbReference type="PANTHER" id="PTHR47534:SF3">
    <property type="entry name" value="ALCOHOL DEHYDROGENASE-LIKE C-TERMINAL DOMAIN-CONTAINING PROTEIN"/>
    <property type="match status" value="1"/>
</dbReference>
<reference evidence="3 4" key="1">
    <citation type="submission" date="2019-12" db="EMBL/GenBank/DDBJ databases">
        <authorList>
            <person name="Floudas D."/>
            <person name="Bentzer J."/>
            <person name="Ahren D."/>
            <person name="Johansson T."/>
            <person name="Persson P."/>
            <person name="Tunlid A."/>
        </authorList>
    </citation>
    <scope>NUCLEOTIDE SEQUENCE [LARGE SCALE GENOMIC DNA]</scope>
    <source>
        <strain evidence="3 4">CBS 102.39</strain>
    </source>
</reference>
<dbReference type="PANTHER" id="PTHR47534">
    <property type="entry name" value="YALI0E05731P"/>
    <property type="match status" value="1"/>
</dbReference>
<keyword evidence="1" id="KW-0560">Oxidoreductase</keyword>
<gene>
    <name evidence="3" type="ORF">D9613_011438</name>
</gene>
<dbReference type="InterPro" id="IPR052228">
    <property type="entry name" value="Sec_Metab_Biosynth_Oxidored"/>
</dbReference>
<evidence type="ECO:0000313" key="3">
    <source>
        <dbReference type="EMBL" id="KAF4616019.1"/>
    </source>
</evidence>
<dbReference type="InterPro" id="IPR036291">
    <property type="entry name" value="NAD(P)-bd_dom_sf"/>
</dbReference>